<dbReference type="InterPro" id="IPR016197">
    <property type="entry name" value="Chromo-like_dom_sf"/>
</dbReference>
<feature type="compositionally biased region" description="Polar residues" evidence="4">
    <location>
        <begin position="275"/>
        <end position="305"/>
    </location>
</feature>
<feature type="compositionally biased region" description="Low complexity" evidence="4">
    <location>
        <begin position="178"/>
        <end position="206"/>
    </location>
</feature>
<dbReference type="InterPro" id="IPR000953">
    <property type="entry name" value="Chromo/chromo_shadow_dom"/>
</dbReference>
<feature type="region of interest" description="Disordered" evidence="4">
    <location>
        <begin position="165"/>
        <end position="333"/>
    </location>
</feature>
<gene>
    <name evidence="6" type="ORF">GQX73_g8510</name>
</gene>
<feature type="compositionally biased region" description="Polar residues" evidence="4">
    <location>
        <begin position="420"/>
        <end position="449"/>
    </location>
</feature>
<feature type="compositionally biased region" description="Low complexity" evidence="4">
    <location>
        <begin position="306"/>
        <end position="324"/>
    </location>
</feature>
<organism evidence="6 7">
    <name type="scientific">Xylaria multiplex</name>
    <dbReference type="NCBI Taxonomy" id="323545"/>
    <lineage>
        <taxon>Eukaryota</taxon>
        <taxon>Fungi</taxon>
        <taxon>Dikarya</taxon>
        <taxon>Ascomycota</taxon>
        <taxon>Pezizomycotina</taxon>
        <taxon>Sordariomycetes</taxon>
        <taxon>Xylariomycetidae</taxon>
        <taxon>Xylariales</taxon>
        <taxon>Xylariaceae</taxon>
        <taxon>Xylaria</taxon>
    </lineage>
</organism>
<dbReference type="InterPro" id="IPR023780">
    <property type="entry name" value="Chromo_domain"/>
</dbReference>
<feature type="domain" description="Chromo" evidence="5">
    <location>
        <begin position="44"/>
        <end position="84"/>
    </location>
</feature>
<evidence type="ECO:0000256" key="2">
    <source>
        <dbReference type="ARBA" id="ARBA00011353"/>
    </source>
</evidence>
<dbReference type="PROSITE" id="PS00598">
    <property type="entry name" value="CHROMO_1"/>
    <property type="match status" value="1"/>
</dbReference>
<dbReference type="Pfam" id="PF00385">
    <property type="entry name" value="Chromo"/>
    <property type="match status" value="1"/>
</dbReference>
<evidence type="ECO:0000313" key="7">
    <source>
        <dbReference type="Proteomes" id="UP000481858"/>
    </source>
</evidence>
<dbReference type="Proteomes" id="UP000481858">
    <property type="component" value="Unassembled WGS sequence"/>
</dbReference>
<dbReference type="SMART" id="SM00298">
    <property type="entry name" value="CHROMO"/>
    <property type="match status" value="1"/>
</dbReference>
<dbReference type="OrthoDB" id="436852at2759"/>
<sequence length="1401" mass="156598">MSLNDLAGSVSRPGNTSQQQDDEDDDNLSITSTNPDDNDSDKEWEVDDILAERPHPSIPNVSQYLIKWDGFQLEDCTWEPVENLGDGLLTKWEENKADINAGNREVFDLAAYDAACAERTERHLRRNAKRQRLGLPLTPPILLEYTSDTPVASPLEDLFTSDDEAQEVEDEVDPGSIPSSKSKATASTPTLPSTSATATPKATSTTQRVAKQNTFVGIPSTAPPKGSSISRVSEKNRVQKLPQPPTKTNLKASVSGSSSATTSGPIRKGSGGTMTGYQGTAGRSSIFRSNTAKTSTQGASTATNKLSSNTSGLSALSSTPSNSSKAKRLTATRTRQLPISSAATNVFAGGKQRKKRANLGDVMADPSKAPKAFSNMRLMNLAKKRGIEKGDAVGSLSSIPSKFIISNEQTNTLPRKPSLVSPTTMGSPQNYEALNQPSAPSATVSTPQASAGPPQQGGTADMPALKRKKSVRFTEEDNEDFTSMNDDLFDNPVDTNTSTKTPDPNKGPLPPSRKLSLATYQERGQTQTLQKLVKFGGGEAVMVGFTGITRHTAAWLSYLKAEKTLHFASICSSFHFISQRQQLIKEKLSSGAVEAALPEHAVALKNVASALQRGLIGLHLVSREYSILVYPAKCDGWNGLEFDCKKPDEDALLRYLIFRGDVPSQAYPSEFHKEPRAPNQLTYPKDGSDPDLVGMLTGLDFTKLLPQALKLKDKQIYMLLFPIKAQQLLGVFMAWLRSHQPGQPIFTVEQPNGWRLFHEAVQAGSGGTIISHADFTLLKLQKIPYLWQMLEGNKYTFWHLDTGESKRPQYPSDLDAISVPGSLRLTRLFSYGRAFLITPSFAISEPAKLYGFLKWFRAYAANPDHIIVTCYNFPQFLRNITEEKQREQDTLTQRNPGNKDVPLFLERAGRSQQDINDHIRASQLLHEIMGVFGDEETKIRKIHWLHECIDPSDEQSLTNAFCWWARLKCDRFRRFYVLGSDPTKSQGAYRYIDIPRYLDSECSNPDTANILTQRQLLAEELQKEADQYGTEVNISWNTSGPAAESSGVVRKWRKSICKTWFVPPSSLFRSDDAHELERWIEEHRRSTKINWSELHPRPISWKDGNMAEQFGDGDGHGSRFDTFSGWFKAAPKFTSKRNTWYGLFYTITDTWDEYMPKRNYERHPWIAIYRPKNPHLLSKRPDFNAIELFIWDIATTDRGKLGHCFLDMQCQLIDYVYSSVAEKYPGCSLSDVWYSSSTSLEIGPNDNLLDTTCRRMGEMFSNGRDELPPYDNIVRSRWTPVNRQLWSSGMSPMTLRTKPEEKPSELAPKKIPQTEEDKLKPPRAIWHPVGGTTGRHGTKCLNNLYEACLKARLEDPKCDQIKYQYRPTEKWWADQVEEGRGCGYIDVAAAGKIIDKLPKPD</sequence>
<keyword evidence="7" id="KW-1185">Reference proteome</keyword>
<feature type="compositionally biased region" description="Low complexity" evidence="4">
    <location>
        <begin position="252"/>
        <end position="264"/>
    </location>
</feature>
<comment type="subcellular location">
    <subcellularLocation>
        <location evidence="1">Nucleus</location>
    </subcellularLocation>
</comment>
<feature type="region of interest" description="Disordered" evidence="4">
    <location>
        <begin position="407"/>
        <end position="514"/>
    </location>
</feature>
<dbReference type="CDD" id="cd18966">
    <property type="entry name" value="chromodomain"/>
    <property type="match status" value="1"/>
</dbReference>
<evidence type="ECO:0000259" key="5">
    <source>
        <dbReference type="PROSITE" id="PS50013"/>
    </source>
</evidence>
<evidence type="ECO:0000256" key="3">
    <source>
        <dbReference type="ARBA" id="ARBA00023242"/>
    </source>
</evidence>
<feature type="region of interest" description="Disordered" evidence="4">
    <location>
        <begin position="1"/>
        <end position="45"/>
    </location>
</feature>
<feature type="compositionally biased region" description="Acidic residues" evidence="4">
    <location>
        <begin position="36"/>
        <end position="45"/>
    </location>
</feature>
<protein>
    <recommendedName>
        <fullName evidence="5">Chromo domain-containing protein</fullName>
    </recommendedName>
</protein>
<dbReference type="PROSITE" id="PS50013">
    <property type="entry name" value="CHROMO_2"/>
    <property type="match status" value="1"/>
</dbReference>
<proteinExistence type="predicted"/>
<dbReference type="SUPFAM" id="SSF54160">
    <property type="entry name" value="Chromo domain-like"/>
    <property type="match status" value="1"/>
</dbReference>
<reference evidence="6 7" key="1">
    <citation type="submission" date="2019-12" db="EMBL/GenBank/DDBJ databases">
        <title>Draft genome sequence of the ascomycete Xylaria multiplex DSM 110363.</title>
        <authorList>
            <person name="Buettner E."/>
            <person name="Kellner H."/>
        </authorList>
    </citation>
    <scope>NUCLEOTIDE SEQUENCE [LARGE SCALE GENOMIC DNA]</scope>
    <source>
        <strain evidence="6 7">DSM 110363</strain>
    </source>
</reference>
<dbReference type="EMBL" id="WUBL01000127">
    <property type="protein sequence ID" value="KAF2965051.1"/>
    <property type="molecule type" value="Genomic_DNA"/>
</dbReference>
<dbReference type="Gene3D" id="2.40.50.40">
    <property type="match status" value="1"/>
</dbReference>
<dbReference type="InterPro" id="IPR023779">
    <property type="entry name" value="Chromodomain_CS"/>
</dbReference>
<comment type="subunit">
    <text evidence="2">Component of the NuA4 histone acetyltransferase complex.</text>
</comment>
<name>A0A7C8MMS5_9PEZI</name>
<feature type="compositionally biased region" description="Polar residues" evidence="4">
    <location>
        <begin position="493"/>
        <end position="502"/>
    </location>
</feature>
<keyword evidence="3" id="KW-0539">Nucleus</keyword>
<evidence type="ECO:0000313" key="6">
    <source>
        <dbReference type="EMBL" id="KAF2965051.1"/>
    </source>
</evidence>
<comment type="caution">
    <text evidence="6">The sequence shown here is derived from an EMBL/GenBank/DDBJ whole genome shotgun (WGS) entry which is preliminary data.</text>
</comment>
<dbReference type="InParanoid" id="A0A7C8MMS5"/>
<dbReference type="GO" id="GO:0006338">
    <property type="term" value="P:chromatin remodeling"/>
    <property type="evidence" value="ECO:0007669"/>
    <property type="project" value="UniProtKB-ARBA"/>
</dbReference>
<evidence type="ECO:0000256" key="4">
    <source>
        <dbReference type="SAM" id="MobiDB-lite"/>
    </source>
</evidence>
<accession>A0A7C8MMS5</accession>
<dbReference type="GO" id="GO:0005634">
    <property type="term" value="C:nucleus"/>
    <property type="evidence" value="ECO:0007669"/>
    <property type="project" value="UniProtKB-SubCell"/>
</dbReference>
<evidence type="ECO:0000256" key="1">
    <source>
        <dbReference type="ARBA" id="ARBA00004123"/>
    </source>
</evidence>